<evidence type="ECO:0000256" key="2">
    <source>
        <dbReference type="ARBA" id="ARBA00009695"/>
    </source>
</evidence>
<evidence type="ECO:0000256" key="3">
    <source>
        <dbReference type="ARBA" id="ARBA00018111"/>
    </source>
</evidence>
<evidence type="ECO:0000256" key="1">
    <source>
        <dbReference type="ARBA" id="ARBA00004496"/>
    </source>
</evidence>
<accession>A0A975HLQ7</accession>
<dbReference type="InterPro" id="IPR036388">
    <property type="entry name" value="WH-like_DNA-bd_sf"/>
</dbReference>
<evidence type="ECO:0000259" key="6">
    <source>
        <dbReference type="Pfam" id="PF02631"/>
    </source>
</evidence>
<dbReference type="Pfam" id="PF02631">
    <property type="entry name" value="RecX_HTH2"/>
    <property type="match status" value="1"/>
</dbReference>
<dbReference type="PANTHER" id="PTHR33602:SF1">
    <property type="entry name" value="REGULATORY PROTEIN RECX FAMILY PROTEIN"/>
    <property type="match status" value="1"/>
</dbReference>
<sequence length="154" mass="18390">MDDKEQAKLRRYAVWLLSRKDYSRTKLEYKLRSKCEDEQFIQNLISWCESLGYVDDDRFCAQYVRRQIEKGLGKQRLLADAYGKGIDKKQVEKCLNGLEIDWYEHACNAYNKKFFSAFDKKNYQEKAKRQRYMVGRGFGFDEIEYAMQVAQIGE</sequence>
<comment type="similarity">
    <text evidence="2 5">Belongs to the RecX family.</text>
</comment>
<dbReference type="GO" id="GO:0006282">
    <property type="term" value="P:regulation of DNA repair"/>
    <property type="evidence" value="ECO:0007669"/>
    <property type="project" value="UniProtKB-UniRule"/>
</dbReference>
<comment type="function">
    <text evidence="5">Modulates RecA activity.</text>
</comment>
<dbReference type="InterPro" id="IPR003783">
    <property type="entry name" value="Regulatory_RecX"/>
</dbReference>
<evidence type="ECO:0000256" key="5">
    <source>
        <dbReference type="HAMAP-Rule" id="MF_01114"/>
    </source>
</evidence>
<reference evidence="8" key="1">
    <citation type="submission" date="2021-03" db="EMBL/GenBank/DDBJ databases">
        <title>Complete Genome of Pseudoalteromonas xiamenensis STKMTI.2, a new potential marine bacterium producing anti-Vibrio compounds.</title>
        <authorList>
            <person name="Handayani D.P."/>
            <person name="Isnansetyo A."/>
            <person name="Istiqomah I."/>
            <person name="Jumina J."/>
        </authorList>
    </citation>
    <scope>NUCLEOTIDE SEQUENCE</scope>
    <source>
        <strain evidence="8">STKMTI.2</strain>
    </source>
</reference>
<keyword evidence="9" id="KW-1185">Reference proteome</keyword>
<dbReference type="Pfam" id="PF21981">
    <property type="entry name" value="RecX_HTH3"/>
    <property type="match status" value="1"/>
</dbReference>
<evidence type="ECO:0000256" key="4">
    <source>
        <dbReference type="ARBA" id="ARBA00022490"/>
    </source>
</evidence>
<keyword evidence="4 5" id="KW-0963">Cytoplasm</keyword>
<dbReference type="PANTHER" id="PTHR33602">
    <property type="entry name" value="REGULATORY PROTEIN RECX FAMILY PROTEIN"/>
    <property type="match status" value="1"/>
</dbReference>
<dbReference type="RefSeq" id="WP_208843963.1">
    <property type="nucleotide sequence ID" value="NZ_CP072133.1"/>
</dbReference>
<comment type="subcellular location">
    <subcellularLocation>
        <location evidence="1 5">Cytoplasm</location>
    </subcellularLocation>
</comment>
<dbReference type="GO" id="GO:0005737">
    <property type="term" value="C:cytoplasm"/>
    <property type="evidence" value="ECO:0007669"/>
    <property type="project" value="UniProtKB-SubCell"/>
</dbReference>
<organism evidence="8 9">
    <name type="scientific">Pseudoalteromonas xiamenensis</name>
    <dbReference type="NCBI Taxonomy" id="882626"/>
    <lineage>
        <taxon>Bacteria</taxon>
        <taxon>Pseudomonadati</taxon>
        <taxon>Pseudomonadota</taxon>
        <taxon>Gammaproteobacteria</taxon>
        <taxon>Alteromonadales</taxon>
        <taxon>Pseudoalteromonadaceae</taxon>
        <taxon>Pseudoalteromonas</taxon>
    </lineage>
</organism>
<dbReference type="EMBL" id="CP072133">
    <property type="protein sequence ID" value="QTH72338.1"/>
    <property type="molecule type" value="Genomic_DNA"/>
</dbReference>
<dbReference type="AlphaFoldDB" id="A0A975HLQ7"/>
<evidence type="ECO:0000313" key="9">
    <source>
        <dbReference type="Proteomes" id="UP000664904"/>
    </source>
</evidence>
<proteinExistence type="inferred from homology"/>
<feature type="domain" description="RecX second three-helical" evidence="6">
    <location>
        <begin position="55"/>
        <end position="95"/>
    </location>
</feature>
<gene>
    <name evidence="5" type="primary">recX</name>
    <name evidence="8" type="ORF">J5O05_05645</name>
</gene>
<dbReference type="Gene3D" id="1.10.10.10">
    <property type="entry name" value="Winged helix-like DNA-binding domain superfamily/Winged helix DNA-binding domain"/>
    <property type="match status" value="3"/>
</dbReference>
<protein>
    <recommendedName>
        <fullName evidence="3 5">Regulatory protein RecX</fullName>
    </recommendedName>
</protein>
<dbReference type="HAMAP" id="MF_01114">
    <property type="entry name" value="RecX"/>
    <property type="match status" value="1"/>
</dbReference>
<dbReference type="InterPro" id="IPR053925">
    <property type="entry name" value="RecX_HTH_3rd"/>
</dbReference>
<evidence type="ECO:0000313" key="8">
    <source>
        <dbReference type="EMBL" id="QTH72338.1"/>
    </source>
</evidence>
<feature type="domain" description="RecX third three-helical" evidence="7">
    <location>
        <begin position="100"/>
        <end position="147"/>
    </location>
</feature>
<evidence type="ECO:0000259" key="7">
    <source>
        <dbReference type="Pfam" id="PF21981"/>
    </source>
</evidence>
<dbReference type="Proteomes" id="UP000664904">
    <property type="component" value="Chromosome"/>
</dbReference>
<dbReference type="InterPro" id="IPR053924">
    <property type="entry name" value="RecX_HTH_2nd"/>
</dbReference>
<name>A0A975HLQ7_9GAMM</name>
<dbReference type="KEGG" id="pxi:J5O05_05645"/>